<evidence type="ECO:0000256" key="17">
    <source>
        <dbReference type="PIRNR" id="PIRNR039050"/>
    </source>
</evidence>
<keyword evidence="14 17" id="KW-0472">Membrane</keyword>
<evidence type="ECO:0000256" key="11">
    <source>
        <dbReference type="ARBA" id="ARBA00022842"/>
    </source>
</evidence>
<dbReference type="Pfam" id="PF16214">
    <property type="entry name" value="AC_N"/>
    <property type="match status" value="1"/>
</dbReference>
<evidence type="ECO:0000256" key="3">
    <source>
        <dbReference type="ARBA" id="ARBA00001946"/>
    </source>
</evidence>
<dbReference type="InterPro" id="IPR001054">
    <property type="entry name" value="A/G_cyclase"/>
</dbReference>
<reference evidence="22" key="1">
    <citation type="submission" date="2025-08" db="UniProtKB">
        <authorList>
            <consortium name="RefSeq"/>
        </authorList>
    </citation>
    <scope>IDENTIFICATION</scope>
</reference>
<evidence type="ECO:0000256" key="2">
    <source>
        <dbReference type="ARBA" id="ARBA00001936"/>
    </source>
</evidence>
<keyword evidence="16 17" id="KW-0456">Lyase</keyword>
<evidence type="ECO:0000256" key="10">
    <source>
        <dbReference type="ARBA" id="ARBA00022840"/>
    </source>
</evidence>
<dbReference type="InterPro" id="IPR018297">
    <property type="entry name" value="A/G_cyclase_CS"/>
</dbReference>
<evidence type="ECO:0000256" key="12">
    <source>
        <dbReference type="ARBA" id="ARBA00022989"/>
    </source>
</evidence>
<evidence type="ECO:0000256" key="1">
    <source>
        <dbReference type="ARBA" id="ARBA00001593"/>
    </source>
</evidence>
<keyword evidence="6 19" id="KW-0812">Transmembrane</keyword>
<evidence type="ECO:0000313" key="22">
    <source>
        <dbReference type="RefSeq" id="XP_014671436.1"/>
    </source>
</evidence>
<evidence type="ECO:0000256" key="16">
    <source>
        <dbReference type="ARBA" id="ARBA00023239"/>
    </source>
</evidence>
<dbReference type="PROSITE" id="PS00452">
    <property type="entry name" value="GUANYLATE_CYCLASE_1"/>
    <property type="match status" value="2"/>
</dbReference>
<evidence type="ECO:0000256" key="5">
    <source>
        <dbReference type="ARBA" id="ARBA00012201"/>
    </source>
</evidence>
<feature type="transmembrane region" description="Helical" evidence="19">
    <location>
        <begin position="672"/>
        <end position="695"/>
    </location>
</feature>
<feature type="transmembrane region" description="Helical" evidence="19">
    <location>
        <begin position="188"/>
        <end position="207"/>
    </location>
</feature>
<evidence type="ECO:0000256" key="6">
    <source>
        <dbReference type="ARBA" id="ARBA00022692"/>
    </source>
</evidence>
<keyword evidence="11 17" id="KW-0460">Magnesium</keyword>
<dbReference type="PROSITE" id="PS50125">
    <property type="entry name" value="GUANYLATE_CYCLASE_2"/>
    <property type="match status" value="2"/>
</dbReference>
<sequence>MADSKFSIQSTTEIVLDDALGEFIDSCPPLRLSREDIHRESCDSTMSFGKLKQRFKEMDLEELYTRYCLRLKHSLFMALLILVTIYGVTFIIFIVAFDNGDHMDILPQLITLSITTGLTLLLSVCVSVEALFRRFALCMAVLTWMCLLAVVFVPMVVTSHPQVTDDVAFMMASILFIHTMMPVNRMQAVLAGAGSAAAHLIISGLLAKDTGCLAKQLVANGVIFLCMNLAGLYHKWMTDIAHRHTFLDTRNCIESRMKLEYEKEQQEQLLLSVIPAYIMAVVKRAIMQKMHASNVDLSRRQSSLPTSMFHDMYVQLHKNVSILYADIVNFTPLAESMKEQPADLVKILNELFGRFDKIAQENQCMRIKILGDCYYCVSGLPISRPNHASNCVKMGLDMIEAIRDIREATEVEVDMRIGVHTGDVLCGVIGLRKWQYDVWSDDVTTANHMESSGTPGRVHITGSTYMQLDGKWKVTPGPPDDYLRERNIDNYLIISPEDNEQKQKDISVQDSGRGSMRVAKYLESWGADKPFANIAEGVAGKNAQLTSMALLESNLIRSRRNTCWNIKQWFTAEDVHPLLLYFLNPGMESQYHRQPDPLFKYYVACDAMIFLAVFIIQLFFMPKSLAMYISYGGVLFLFGVVLFVSWADTFANIKSHSQSALSSISNVVTASPWLRLFIAIVTMAVIAAAAILTVVDCEQDTPVAGSLLYNDSSYGIVSADGFTAQPATLEAVVTYNDSPAASVAATTNVCIDQDCYFLPYYVYCCMLALMACSVFLQINFLLKLVVMVVIFVVYNVTFLVLEYDLFVNEPEGTVFTRALLIMNLPIQSSLYLALFLLTLHVIDRKGEYTSRLDFLWKSKFRSEREEVEITGDVNKILLENILPAHVALHFLSSERRTDELYHQQYKSATVLFASIPNFFKEFYMQNAITKDGLECLRVLNEIIYDFDKLLLKPKFCGVEKIKTIGSTYMAAAGLVPGQENTQQDSDHHVIVMLEFAFAMISVLNQFNKDSFNDFKLRMGMSHGEVIAGVVGAQKPQYDIWGNTVNLSSRMDSHGTVGRLQVTANTADVLQAHDYECVCRGLINVKGRGMLTTYYVKTPNDNADDLKDVRISQL</sequence>
<keyword evidence="15" id="KW-0325">Glycoprotein</keyword>
<evidence type="ECO:0000256" key="8">
    <source>
        <dbReference type="ARBA" id="ARBA00022737"/>
    </source>
</evidence>
<gene>
    <name evidence="22" type="primary">LOC106812154</name>
</gene>
<comment type="similarity">
    <text evidence="17 18">Belongs to the adenylyl cyclase class-4/guanylyl cyclase family.</text>
</comment>
<feature type="transmembrane region" description="Helical" evidence="19">
    <location>
        <begin position="163"/>
        <end position="181"/>
    </location>
</feature>
<evidence type="ECO:0000256" key="4">
    <source>
        <dbReference type="ARBA" id="ARBA00004141"/>
    </source>
</evidence>
<dbReference type="CDD" id="cd07302">
    <property type="entry name" value="CHD"/>
    <property type="match status" value="2"/>
</dbReference>
<evidence type="ECO:0000256" key="13">
    <source>
        <dbReference type="ARBA" id="ARBA00022998"/>
    </source>
</evidence>
<comment type="cofactor">
    <cofactor evidence="3 17">
        <name>Mg(2+)</name>
        <dbReference type="ChEBI" id="CHEBI:18420"/>
    </cofactor>
</comment>
<keyword evidence="9 17" id="KW-0547">Nucleotide-binding</keyword>
<name>A0ABM1EGW5_PRICU</name>
<dbReference type="RefSeq" id="XP_014671436.1">
    <property type="nucleotide sequence ID" value="XM_014815950.1"/>
</dbReference>
<proteinExistence type="inferred from homology"/>
<dbReference type="PIRSF" id="PIRSF039050">
    <property type="entry name" value="Ade_cyc"/>
    <property type="match status" value="1"/>
</dbReference>
<feature type="transmembrane region" description="Helical" evidence="19">
    <location>
        <begin position="135"/>
        <end position="157"/>
    </location>
</feature>
<evidence type="ECO:0000256" key="7">
    <source>
        <dbReference type="ARBA" id="ARBA00022723"/>
    </source>
</evidence>
<dbReference type="PANTHER" id="PTHR45627">
    <property type="entry name" value="ADENYLATE CYCLASE TYPE 1"/>
    <property type="match status" value="1"/>
</dbReference>
<evidence type="ECO:0000256" key="14">
    <source>
        <dbReference type="ARBA" id="ARBA00023136"/>
    </source>
</evidence>
<keyword evidence="13 17" id="KW-0115">cAMP biosynthesis</keyword>
<feature type="domain" description="Guanylate cyclase" evidence="20">
    <location>
        <begin position="909"/>
        <end position="1051"/>
    </location>
</feature>
<feature type="transmembrane region" description="Helical" evidence="19">
    <location>
        <begin position="213"/>
        <end position="233"/>
    </location>
</feature>
<dbReference type="Proteomes" id="UP000695022">
    <property type="component" value="Unplaced"/>
</dbReference>
<dbReference type="InterPro" id="IPR029787">
    <property type="entry name" value="Nucleotide_cyclase"/>
</dbReference>
<evidence type="ECO:0000313" key="21">
    <source>
        <dbReference type="Proteomes" id="UP000695022"/>
    </source>
</evidence>
<feature type="transmembrane region" description="Helical" evidence="19">
    <location>
        <begin position="626"/>
        <end position="651"/>
    </location>
</feature>
<evidence type="ECO:0000256" key="19">
    <source>
        <dbReference type="SAM" id="Phobius"/>
    </source>
</evidence>
<dbReference type="Gene3D" id="3.30.70.1230">
    <property type="entry name" value="Nucleotide cyclase"/>
    <property type="match status" value="2"/>
</dbReference>
<keyword evidence="12 19" id="KW-1133">Transmembrane helix</keyword>
<feature type="transmembrane region" description="Helical" evidence="19">
    <location>
        <begin position="601"/>
        <end position="620"/>
    </location>
</feature>
<comment type="subcellular location">
    <subcellularLocation>
        <location evidence="4">Membrane</location>
        <topology evidence="4">Multi-pass membrane protein</topology>
    </subcellularLocation>
</comment>
<dbReference type="InterPro" id="IPR030672">
    <property type="entry name" value="Adcy"/>
</dbReference>
<evidence type="ECO:0000259" key="20">
    <source>
        <dbReference type="PROSITE" id="PS50125"/>
    </source>
</evidence>
<protein>
    <recommendedName>
        <fullName evidence="5 17">adenylate cyclase</fullName>
        <ecNumber evidence="5 17">4.6.1.1</ecNumber>
    </recommendedName>
</protein>
<comment type="catalytic activity">
    <reaction evidence="1 17">
        <text>ATP = 3',5'-cyclic AMP + diphosphate</text>
        <dbReference type="Rhea" id="RHEA:15389"/>
        <dbReference type="ChEBI" id="CHEBI:30616"/>
        <dbReference type="ChEBI" id="CHEBI:33019"/>
        <dbReference type="ChEBI" id="CHEBI:58165"/>
        <dbReference type="EC" id="4.6.1.1"/>
    </reaction>
</comment>
<feature type="domain" description="Guanylate cyclase" evidence="20">
    <location>
        <begin position="321"/>
        <end position="450"/>
    </location>
</feature>
<comment type="cofactor">
    <cofactor evidence="2">
        <name>Mn(2+)</name>
        <dbReference type="ChEBI" id="CHEBI:29035"/>
    </cofactor>
</comment>
<organism evidence="21 22">
    <name type="scientific">Priapulus caudatus</name>
    <name type="common">Priapulid worm</name>
    <dbReference type="NCBI Taxonomy" id="37621"/>
    <lineage>
        <taxon>Eukaryota</taxon>
        <taxon>Metazoa</taxon>
        <taxon>Ecdysozoa</taxon>
        <taxon>Scalidophora</taxon>
        <taxon>Priapulida</taxon>
        <taxon>Priapulimorpha</taxon>
        <taxon>Priapulimorphida</taxon>
        <taxon>Priapulidae</taxon>
        <taxon>Priapulus</taxon>
    </lineage>
</organism>
<comment type="function">
    <text evidence="17">Catalyzes the formation of the signaling molecule cAMP in response to G-protein signaling.</text>
</comment>
<dbReference type="PANTHER" id="PTHR45627:SF12">
    <property type="entry name" value="ADENYLATE CYCLASE TYPE 2"/>
    <property type="match status" value="1"/>
</dbReference>
<dbReference type="GeneID" id="106812154"/>
<evidence type="ECO:0000256" key="9">
    <source>
        <dbReference type="ARBA" id="ARBA00022741"/>
    </source>
</evidence>
<dbReference type="InterPro" id="IPR032628">
    <property type="entry name" value="AC_N"/>
</dbReference>
<dbReference type="SMART" id="SM00044">
    <property type="entry name" value="CYCc"/>
    <property type="match status" value="2"/>
</dbReference>
<dbReference type="EC" id="4.6.1.1" evidence="5 17"/>
<feature type="transmembrane region" description="Helical" evidence="19">
    <location>
        <begin position="821"/>
        <end position="842"/>
    </location>
</feature>
<feature type="transmembrane region" description="Helical" evidence="19">
    <location>
        <begin position="781"/>
        <end position="801"/>
    </location>
</feature>
<keyword evidence="8" id="KW-0677">Repeat</keyword>
<feature type="transmembrane region" description="Helical" evidence="19">
    <location>
        <begin position="109"/>
        <end position="128"/>
    </location>
</feature>
<evidence type="ECO:0000256" key="18">
    <source>
        <dbReference type="RuleBase" id="RU000405"/>
    </source>
</evidence>
<evidence type="ECO:0000256" key="15">
    <source>
        <dbReference type="ARBA" id="ARBA00023180"/>
    </source>
</evidence>
<accession>A0ABM1EGW5</accession>
<dbReference type="SUPFAM" id="SSF55073">
    <property type="entry name" value="Nucleotide cyclase"/>
    <property type="match status" value="2"/>
</dbReference>
<keyword evidence="7 17" id="KW-0479">Metal-binding</keyword>
<feature type="transmembrane region" description="Helical" evidence="19">
    <location>
        <begin position="75"/>
        <end position="97"/>
    </location>
</feature>
<feature type="transmembrane region" description="Helical" evidence="19">
    <location>
        <begin position="758"/>
        <end position="776"/>
    </location>
</feature>
<keyword evidence="10 17" id="KW-0067">ATP-binding</keyword>
<keyword evidence="21" id="KW-1185">Reference proteome</keyword>
<dbReference type="Pfam" id="PF00211">
    <property type="entry name" value="Guanylate_cyc"/>
    <property type="match status" value="2"/>
</dbReference>